<dbReference type="InterPro" id="IPR051464">
    <property type="entry name" value="Peptidase_M42_aminopept"/>
</dbReference>
<evidence type="ECO:0000313" key="9">
    <source>
        <dbReference type="EMBL" id="PWL53973.1"/>
    </source>
</evidence>
<dbReference type="GO" id="GO:0046872">
    <property type="term" value="F:metal ion binding"/>
    <property type="evidence" value="ECO:0007669"/>
    <property type="project" value="UniProtKB-UniRule"/>
</dbReference>
<evidence type="ECO:0000256" key="7">
    <source>
        <dbReference type="PIRSR" id="PIRSR001123-1"/>
    </source>
</evidence>
<feature type="binding site" evidence="8">
    <location>
        <position position="322"/>
    </location>
    <ligand>
        <name>Zn(2+)</name>
        <dbReference type="ChEBI" id="CHEBI:29105"/>
        <label>2</label>
    </ligand>
</feature>
<dbReference type="AlphaFoldDB" id="A0A1I2NWN0"/>
<dbReference type="PANTHER" id="PTHR32481:SF7">
    <property type="entry name" value="AMINOPEPTIDASE YHFE-RELATED"/>
    <property type="match status" value="1"/>
</dbReference>
<dbReference type="GO" id="GO:0006508">
    <property type="term" value="P:proteolysis"/>
    <property type="evidence" value="ECO:0007669"/>
    <property type="project" value="UniProtKB-KW"/>
</dbReference>
<evidence type="ECO:0000256" key="2">
    <source>
        <dbReference type="ARBA" id="ARBA00022438"/>
    </source>
</evidence>
<dbReference type="InterPro" id="IPR023367">
    <property type="entry name" value="Peptidase_M42_dom2"/>
</dbReference>
<feature type="binding site" evidence="8">
    <location>
        <position position="242"/>
    </location>
    <ligand>
        <name>Zn(2+)</name>
        <dbReference type="ChEBI" id="CHEBI:29105"/>
        <label>1</label>
    </ligand>
</feature>
<keyword evidence="4 8" id="KW-0479">Metal-binding</keyword>
<dbReference type="EMBL" id="QAMZ01000029">
    <property type="protein sequence ID" value="PWL53973.1"/>
    <property type="molecule type" value="Genomic_DNA"/>
</dbReference>
<reference evidence="10 11" key="1">
    <citation type="submission" date="2016-10" db="EMBL/GenBank/DDBJ databases">
        <authorList>
            <person name="de Groot N.N."/>
        </authorList>
    </citation>
    <scope>NUCLEOTIDE SEQUENCE [LARGE SCALE GENOMIC DNA]</scope>
    <source>
        <strain evidence="10 11">NLAE-zl-G419</strain>
    </source>
</reference>
<dbReference type="PANTHER" id="PTHR32481">
    <property type="entry name" value="AMINOPEPTIDASE"/>
    <property type="match status" value="1"/>
</dbReference>
<feature type="binding site" evidence="8">
    <location>
        <position position="222"/>
    </location>
    <ligand>
        <name>Zn(2+)</name>
        <dbReference type="ChEBI" id="CHEBI:29105"/>
        <label>2</label>
    </ligand>
</feature>
<dbReference type="SUPFAM" id="SSF53187">
    <property type="entry name" value="Zn-dependent exopeptidases"/>
    <property type="match status" value="1"/>
</dbReference>
<dbReference type="OrthoDB" id="361940at2"/>
<keyword evidence="2 10" id="KW-0031">Aminopeptidase</keyword>
<name>A0A1I2NWN0_9CLOT</name>
<proteinExistence type="inferred from homology"/>
<evidence type="ECO:0000256" key="3">
    <source>
        <dbReference type="ARBA" id="ARBA00022670"/>
    </source>
</evidence>
<organism evidence="10 11">
    <name type="scientific">Clostridium cadaveris</name>
    <dbReference type="NCBI Taxonomy" id="1529"/>
    <lineage>
        <taxon>Bacteria</taxon>
        <taxon>Bacillati</taxon>
        <taxon>Bacillota</taxon>
        <taxon>Clostridia</taxon>
        <taxon>Eubacteriales</taxon>
        <taxon>Clostridiaceae</taxon>
        <taxon>Clostridium</taxon>
    </lineage>
</organism>
<dbReference type="RefSeq" id="WP_027638814.1">
    <property type="nucleotide sequence ID" value="NZ_BAAACD010000023.1"/>
</dbReference>
<dbReference type="InterPro" id="IPR008007">
    <property type="entry name" value="Peptidase_M42"/>
</dbReference>
<protein>
    <submittedName>
        <fullName evidence="9 10">Aminopeptidase</fullName>
    </submittedName>
</protein>
<evidence type="ECO:0000256" key="4">
    <source>
        <dbReference type="ARBA" id="ARBA00022723"/>
    </source>
</evidence>
<dbReference type="CDD" id="cd05657">
    <property type="entry name" value="M42_glucanase_like"/>
    <property type="match status" value="1"/>
</dbReference>
<keyword evidence="11" id="KW-1185">Reference proteome</keyword>
<dbReference type="SUPFAM" id="SSF101821">
    <property type="entry name" value="Aminopeptidase/glucanase lid domain"/>
    <property type="match status" value="1"/>
</dbReference>
<sequence length="346" mass="38562">MNLDLVNTLEMMKKYLNIPSPGGYTLNAIIEAKKDFEALGLSVHFTKKGALIATLRGEIDDEQLTISAHMDTLGAMVKEILPNGYLRYHKIGGGAWASIEGENCYVINNKGEKIRGSITFKYAASHIYGQEKANSERNENTMLVRLDEKISSKEDVLKLGINVGDFVVMDPRFEVTPSGFIKSRYIDDKSAIAMVLEICRYFKDNNIMPKYTTNFYISNFEEMGHGLSSAIPEKTKELVAIDIAPVGEAQTSSEYSVSIAAKDRKSVYDFYLRNKLVQIAENSGIDYAVDVFNSYSSDATQAILWGADLKFACLGPGVSATHHYERTHITALENTIKLLIKYMLAK</sequence>
<dbReference type="EMBL" id="FOOE01000023">
    <property type="protein sequence ID" value="SFG05896.1"/>
    <property type="molecule type" value="Genomic_DNA"/>
</dbReference>
<comment type="similarity">
    <text evidence="1 6">Belongs to the peptidase M42 family.</text>
</comment>
<comment type="cofactor">
    <cofactor evidence="8">
        <name>a divalent metal cation</name>
        <dbReference type="ChEBI" id="CHEBI:60240"/>
    </cofactor>
    <text evidence="8">Binds 2 divalent metal cations per subunit.</text>
</comment>
<evidence type="ECO:0000256" key="5">
    <source>
        <dbReference type="ARBA" id="ARBA00022801"/>
    </source>
</evidence>
<evidence type="ECO:0000313" key="12">
    <source>
        <dbReference type="Proteomes" id="UP000246114"/>
    </source>
</evidence>
<gene>
    <name evidence="9" type="ORF">DBY38_06135</name>
    <name evidence="10" type="ORF">SAMN04487885_12348</name>
</gene>
<dbReference type="GeneID" id="90543424"/>
<dbReference type="Gene3D" id="2.40.30.40">
    <property type="entry name" value="Peptidase M42, domain 2"/>
    <property type="match status" value="1"/>
</dbReference>
<feature type="binding site" evidence="8">
    <location>
        <position position="69"/>
    </location>
    <ligand>
        <name>Zn(2+)</name>
        <dbReference type="ChEBI" id="CHEBI:29105"/>
        <label>1</label>
    </ligand>
</feature>
<dbReference type="GO" id="GO:0004177">
    <property type="term" value="F:aminopeptidase activity"/>
    <property type="evidence" value="ECO:0007669"/>
    <property type="project" value="UniProtKB-UniRule"/>
</dbReference>
<accession>A0A1I2NWN0</accession>
<dbReference type="STRING" id="1529.SAMN04487885_12348"/>
<evidence type="ECO:0000313" key="11">
    <source>
        <dbReference type="Proteomes" id="UP000182135"/>
    </source>
</evidence>
<feature type="active site" description="Proton acceptor" evidence="7">
    <location>
        <position position="221"/>
    </location>
</feature>
<reference evidence="9 12" key="2">
    <citation type="submission" date="2018-03" db="EMBL/GenBank/DDBJ databases">
        <title>The uncultured portion of the human microbiome is neutrally assembled.</title>
        <authorList>
            <person name="Jeraldo P."/>
            <person name="Boardman L."/>
            <person name="White B.A."/>
            <person name="Nelson H."/>
            <person name="Goldenfeld N."/>
            <person name="Chia N."/>
        </authorList>
    </citation>
    <scope>NUCLEOTIDE SEQUENCE [LARGE SCALE GENOMIC DNA]</scope>
    <source>
        <strain evidence="9">CIM:MAG 903</strain>
    </source>
</reference>
<dbReference type="Pfam" id="PF05343">
    <property type="entry name" value="Peptidase_M42"/>
    <property type="match status" value="1"/>
</dbReference>
<dbReference type="Proteomes" id="UP000182135">
    <property type="component" value="Unassembled WGS sequence"/>
</dbReference>
<dbReference type="Proteomes" id="UP000246114">
    <property type="component" value="Unassembled WGS sequence"/>
</dbReference>
<dbReference type="eggNOG" id="COG1363">
    <property type="taxonomic scope" value="Bacteria"/>
</dbReference>
<feature type="binding site" evidence="8">
    <location>
        <position position="187"/>
    </location>
    <ligand>
        <name>Zn(2+)</name>
        <dbReference type="ChEBI" id="CHEBI:29105"/>
        <label>1</label>
    </ligand>
</feature>
<evidence type="ECO:0000256" key="8">
    <source>
        <dbReference type="PIRSR" id="PIRSR001123-2"/>
    </source>
</evidence>
<evidence type="ECO:0000313" key="10">
    <source>
        <dbReference type="EMBL" id="SFG05896.1"/>
    </source>
</evidence>
<evidence type="ECO:0000256" key="1">
    <source>
        <dbReference type="ARBA" id="ARBA00006272"/>
    </source>
</evidence>
<dbReference type="Gene3D" id="3.40.630.10">
    <property type="entry name" value="Zn peptidases"/>
    <property type="match status" value="1"/>
</dbReference>
<evidence type="ECO:0000256" key="6">
    <source>
        <dbReference type="PIRNR" id="PIRNR001123"/>
    </source>
</evidence>
<keyword evidence="5" id="KW-0378">Hydrolase</keyword>
<dbReference type="PIRSF" id="PIRSF001123">
    <property type="entry name" value="PepA_GA"/>
    <property type="match status" value="1"/>
</dbReference>
<keyword evidence="3" id="KW-0645">Protease</keyword>
<feature type="binding site" evidence="8">
    <location>
        <position position="187"/>
    </location>
    <ligand>
        <name>Zn(2+)</name>
        <dbReference type="ChEBI" id="CHEBI:29105"/>
        <label>2</label>
    </ligand>
</feature>